<dbReference type="GO" id="GO:0003700">
    <property type="term" value="F:DNA-binding transcription factor activity"/>
    <property type="evidence" value="ECO:0007669"/>
    <property type="project" value="InterPro"/>
</dbReference>
<accession>A0A6J0JUD7</accession>
<dbReference type="GO" id="GO:0005634">
    <property type="term" value="C:nucleus"/>
    <property type="evidence" value="ECO:0007669"/>
    <property type="project" value="UniProtKB-SubCell"/>
</dbReference>
<gene>
    <name evidence="9" type="primary">LOC108811131</name>
</gene>
<dbReference type="SMART" id="SM00338">
    <property type="entry name" value="BRLZ"/>
    <property type="match status" value="1"/>
</dbReference>
<keyword evidence="8" id="KW-1185">Reference proteome</keyword>
<comment type="subcellular location">
    <subcellularLocation>
        <location evidence="1">Nucleus</location>
    </subcellularLocation>
</comment>
<evidence type="ECO:0000256" key="2">
    <source>
        <dbReference type="ARBA" id="ARBA00023015"/>
    </source>
</evidence>
<evidence type="ECO:0000256" key="5">
    <source>
        <dbReference type="ARBA" id="ARBA00023242"/>
    </source>
</evidence>
<keyword evidence="4" id="KW-0804">Transcription</keyword>
<evidence type="ECO:0000259" key="7">
    <source>
        <dbReference type="PROSITE" id="PS50217"/>
    </source>
</evidence>
<evidence type="ECO:0000256" key="4">
    <source>
        <dbReference type="ARBA" id="ARBA00023163"/>
    </source>
</evidence>
<dbReference type="PANTHER" id="PTHR46324">
    <property type="entry name" value="BASIC LEUCINE ZIPPER 43-RELATED"/>
    <property type="match status" value="1"/>
</dbReference>
<organism evidence="8 9">
    <name type="scientific">Raphanus sativus</name>
    <name type="common">Radish</name>
    <name type="synonym">Raphanus raphanistrum var. sativus</name>
    <dbReference type="NCBI Taxonomy" id="3726"/>
    <lineage>
        <taxon>Eukaryota</taxon>
        <taxon>Viridiplantae</taxon>
        <taxon>Streptophyta</taxon>
        <taxon>Embryophyta</taxon>
        <taxon>Tracheophyta</taxon>
        <taxon>Spermatophyta</taxon>
        <taxon>Magnoliopsida</taxon>
        <taxon>eudicotyledons</taxon>
        <taxon>Gunneridae</taxon>
        <taxon>Pentapetalae</taxon>
        <taxon>rosids</taxon>
        <taxon>malvids</taxon>
        <taxon>Brassicales</taxon>
        <taxon>Brassicaceae</taxon>
        <taxon>Brassiceae</taxon>
        <taxon>Raphanus</taxon>
    </lineage>
</organism>
<dbReference type="RefSeq" id="XP_018438681.2">
    <property type="nucleotide sequence ID" value="XM_018583179.2"/>
</dbReference>
<sequence length="173" mass="20415">MEFSVHRSHRCFDILEGKSPQDDHVNSTFLPNASFHVPLQSLSKRNNNNGSHLDPNIYHNECLERRARRMVSNRESARRSRIRTKKHIEELQQQVEQLMILNHNLSERVIHLLESNHQMLQENSMLREKVSSFQLLMVEMQIPMRNVDGSISYRVVNHLRGETSNRTNTFFGR</sequence>
<proteinExistence type="predicted"/>
<dbReference type="GO" id="GO:0046983">
    <property type="term" value="F:protein dimerization activity"/>
    <property type="evidence" value="ECO:0007669"/>
    <property type="project" value="UniProtKB-ARBA"/>
</dbReference>
<dbReference type="PROSITE" id="PS00036">
    <property type="entry name" value="BZIP_BASIC"/>
    <property type="match status" value="1"/>
</dbReference>
<evidence type="ECO:0000313" key="9">
    <source>
        <dbReference type="RefSeq" id="XP_018438681.2"/>
    </source>
</evidence>
<feature type="domain" description="BZIP" evidence="7">
    <location>
        <begin position="63"/>
        <end position="126"/>
    </location>
</feature>
<keyword evidence="3" id="KW-0238">DNA-binding</keyword>
<dbReference type="InterPro" id="IPR044521">
    <property type="entry name" value="AtbZIP8/43"/>
</dbReference>
<reference evidence="9" key="1">
    <citation type="submission" date="2025-08" db="UniProtKB">
        <authorList>
            <consortium name="RefSeq"/>
        </authorList>
    </citation>
    <scope>IDENTIFICATION</scope>
    <source>
        <tissue evidence="9">Leaf</tissue>
    </source>
</reference>
<dbReference type="KEGG" id="rsz:108811131"/>
<feature type="coiled-coil region" evidence="6">
    <location>
        <begin position="60"/>
        <end position="108"/>
    </location>
</feature>
<dbReference type="PROSITE" id="PS50217">
    <property type="entry name" value="BZIP"/>
    <property type="match status" value="1"/>
</dbReference>
<evidence type="ECO:0000256" key="6">
    <source>
        <dbReference type="SAM" id="Coils"/>
    </source>
</evidence>
<dbReference type="AlphaFoldDB" id="A0A6J0JUD7"/>
<dbReference type="Pfam" id="PF00170">
    <property type="entry name" value="bZIP_1"/>
    <property type="match status" value="1"/>
</dbReference>
<evidence type="ECO:0000313" key="8">
    <source>
        <dbReference type="Proteomes" id="UP000504610"/>
    </source>
</evidence>
<dbReference type="FunFam" id="1.20.5.170:FF:000020">
    <property type="entry name" value="BZIP transcription factor"/>
    <property type="match status" value="1"/>
</dbReference>
<evidence type="ECO:0000256" key="3">
    <source>
        <dbReference type="ARBA" id="ARBA00023125"/>
    </source>
</evidence>
<dbReference type="Gene3D" id="1.20.5.170">
    <property type="match status" value="1"/>
</dbReference>
<dbReference type="Proteomes" id="UP000504610">
    <property type="component" value="Unplaced"/>
</dbReference>
<dbReference type="InterPro" id="IPR004827">
    <property type="entry name" value="bZIP"/>
</dbReference>
<keyword evidence="2" id="KW-0805">Transcription regulation</keyword>
<dbReference type="InterPro" id="IPR046347">
    <property type="entry name" value="bZIP_sf"/>
</dbReference>
<evidence type="ECO:0000256" key="1">
    <source>
        <dbReference type="ARBA" id="ARBA00004123"/>
    </source>
</evidence>
<dbReference type="GO" id="GO:0003677">
    <property type="term" value="F:DNA binding"/>
    <property type="evidence" value="ECO:0007669"/>
    <property type="project" value="UniProtKB-KW"/>
</dbReference>
<name>A0A6J0JUD7_RAPSA</name>
<dbReference type="PANTHER" id="PTHR46324:SF36">
    <property type="entry name" value="BASIC LEUCINE-ZIPPER 70"/>
    <property type="match status" value="1"/>
</dbReference>
<dbReference type="CDD" id="cd14702">
    <property type="entry name" value="bZIP_plant_GBF1"/>
    <property type="match status" value="1"/>
</dbReference>
<dbReference type="SUPFAM" id="SSF57959">
    <property type="entry name" value="Leucine zipper domain"/>
    <property type="match status" value="1"/>
</dbReference>
<keyword evidence="6" id="KW-0175">Coiled coil</keyword>
<dbReference type="GeneID" id="108811131"/>
<dbReference type="OrthoDB" id="551672at2759"/>
<dbReference type="InterPro" id="IPR045314">
    <property type="entry name" value="bZIP_plant_GBF1"/>
</dbReference>
<keyword evidence="5" id="KW-0539">Nucleus</keyword>
<protein>
    <submittedName>
        <fullName evidence="9">Basic leucine zipper 43-like</fullName>
    </submittedName>
</protein>